<gene>
    <name evidence="1" type="ORF">PBT88_10400</name>
</gene>
<reference evidence="1 2" key="1">
    <citation type="submission" date="2022-12" db="EMBL/GenBank/DDBJ databases">
        <title>Sphingomonas abieness sp. nov., an endophytic bacterium isolated from Abies koreana.</title>
        <authorList>
            <person name="Jiang L."/>
            <person name="Lee J."/>
        </authorList>
    </citation>
    <scope>NUCLEOTIDE SEQUENCE [LARGE SCALE GENOMIC DNA]</scope>
    <source>
        <strain evidence="2">PAMB 00755</strain>
    </source>
</reference>
<dbReference type="Proteomes" id="UP001210865">
    <property type="component" value="Chromosome"/>
</dbReference>
<organism evidence="1 2">
    <name type="scientific">Sphingomonas abietis</name>
    <dbReference type="NCBI Taxonomy" id="3012344"/>
    <lineage>
        <taxon>Bacteria</taxon>
        <taxon>Pseudomonadati</taxon>
        <taxon>Pseudomonadota</taxon>
        <taxon>Alphaproteobacteria</taxon>
        <taxon>Sphingomonadales</taxon>
        <taxon>Sphingomonadaceae</taxon>
        <taxon>Sphingomonas</taxon>
    </lineage>
</organism>
<dbReference type="EMBL" id="CP115174">
    <property type="protein sequence ID" value="WBO24473.1"/>
    <property type="molecule type" value="Genomic_DNA"/>
</dbReference>
<accession>A0ABY7NSI3</accession>
<protein>
    <submittedName>
        <fullName evidence="1">Uncharacterized protein</fullName>
    </submittedName>
</protein>
<evidence type="ECO:0000313" key="2">
    <source>
        <dbReference type="Proteomes" id="UP001210865"/>
    </source>
</evidence>
<name>A0ABY7NSI3_9SPHN</name>
<sequence length="64" mass="6963">MSDDEILARWHDAELAYGSARGDKVLAAYTAAVMAENAAIRRFGCGAHDEAYRARFPDDAEIGC</sequence>
<keyword evidence="2" id="KW-1185">Reference proteome</keyword>
<proteinExistence type="predicted"/>
<evidence type="ECO:0000313" key="1">
    <source>
        <dbReference type="EMBL" id="WBO24473.1"/>
    </source>
</evidence>
<dbReference type="RefSeq" id="WP_270079095.1">
    <property type="nucleotide sequence ID" value="NZ_CP115174.1"/>
</dbReference>